<proteinExistence type="predicted"/>
<sequence>MRCQAGDDGDLVQDSFDEREDDGGRETDGGKERVGAAVVPHRNAPPILDAAEHDFDLVALFVEWFAVAALLLTEGEAVSL</sequence>
<organism evidence="2 3">
    <name type="scientific">Candidatus Nitrospira nitrosa</name>
    <dbReference type="NCBI Taxonomy" id="1742972"/>
    <lineage>
        <taxon>Bacteria</taxon>
        <taxon>Pseudomonadati</taxon>
        <taxon>Nitrospirota</taxon>
        <taxon>Nitrospiria</taxon>
        <taxon>Nitrospirales</taxon>
        <taxon>Nitrospiraceae</taxon>
        <taxon>Nitrospira</taxon>
    </lineage>
</organism>
<dbReference type="EMBL" id="CZQA01000013">
    <property type="protein sequence ID" value="CUS39096.1"/>
    <property type="molecule type" value="Genomic_DNA"/>
</dbReference>
<dbReference type="AlphaFoldDB" id="A0A0S4LRA4"/>
<protein>
    <submittedName>
        <fullName evidence="2">Uncharacterized protein</fullName>
    </submittedName>
</protein>
<feature type="region of interest" description="Disordered" evidence="1">
    <location>
        <begin position="1"/>
        <end position="36"/>
    </location>
</feature>
<accession>A0A0S4LRA4</accession>
<name>A0A0S4LRA4_9BACT</name>
<reference evidence="2 3" key="1">
    <citation type="submission" date="2015-10" db="EMBL/GenBank/DDBJ databases">
        <authorList>
            <person name="Gilbert D.G."/>
        </authorList>
    </citation>
    <scope>NUCLEOTIDE SEQUENCE [LARGE SCALE GENOMIC DNA]</scope>
    <source>
        <strain evidence="2">COMA1</strain>
    </source>
</reference>
<feature type="compositionally biased region" description="Basic and acidic residues" evidence="1">
    <location>
        <begin position="22"/>
        <end position="34"/>
    </location>
</feature>
<gene>
    <name evidence="2" type="ORF">COMA1_70026</name>
</gene>
<dbReference type="Proteomes" id="UP000199032">
    <property type="component" value="Unassembled WGS sequence"/>
</dbReference>
<evidence type="ECO:0000313" key="3">
    <source>
        <dbReference type="Proteomes" id="UP000199032"/>
    </source>
</evidence>
<keyword evidence="3" id="KW-1185">Reference proteome</keyword>
<feature type="compositionally biased region" description="Acidic residues" evidence="1">
    <location>
        <begin position="7"/>
        <end position="21"/>
    </location>
</feature>
<evidence type="ECO:0000256" key="1">
    <source>
        <dbReference type="SAM" id="MobiDB-lite"/>
    </source>
</evidence>
<evidence type="ECO:0000313" key="2">
    <source>
        <dbReference type="EMBL" id="CUS39096.1"/>
    </source>
</evidence>